<keyword evidence="9" id="KW-1185">Reference proteome</keyword>
<accession>A0A9N9F0J0</accession>
<gene>
    <name evidence="8" type="ORF">RFULGI_LOCUS10233</name>
</gene>
<dbReference type="Gene3D" id="1.10.630.10">
    <property type="entry name" value="Cytochrome P450"/>
    <property type="match status" value="1"/>
</dbReference>
<dbReference type="PANTHER" id="PTHR24292">
    <property type="entry name" value="CYTOCHROME P450"/>
    <property type="match status" value="1"/>
</dbReference>
<name>A0A9N9F0J0_9GLOM</name>
<evidence type="ECO:0000256" key="4">
    <source>
        <dbReference type="ARBA" id="ARBA00022723"/>
    </source>
</evidence>
<evidence type="ECO:0000256" key="3">
    <source>
        <dbReference type="ARBA" id="ARBA00022617"/>
    </source>
</evidence>
<sequence length="157" mass="18396">MIEQRRLDMSKDVNDGENTDLLAGILEAASREDYRYTNKELRDDIDIQKKAREEAIKVLGSTSKLSTFDNIKDLKYISAIIMESLRIYPPVVQPLFRTPTRPLNLSRNITIPKGVKITVNFWQIHRNPNLWNDVDKFMPERFINPEKEMKSNWVPFS</sequence>
<keyword evidence="6" id="KW-0408">Iron</keyword>
<dbReference type="GO" id="GO:0004497">
    <property type="term" value="F:monooxygenase activity"/>
    <property type="evidence" value="ECO:0007669"/>
    <property type="project" value="UniProtKB-KW"/>
</dbReference>
<comment type="cofactor">
    <cofactor evidence="1">
        <name>heme</name>
        <dbReference type="ChEBI" id="CHEBI:30413"/>
    </cofactor>
</comment>
<organism evidence="8 9">
    <name type="scientific">Racocetra fulgida</name>
    <dbReference type="NCBI Taxonomy" id="60492"/>
    <lineage>
        <taxon>Eukaryota</taxon>
        <taxon>Fungi</taxon>
        <taxon>Fungi incertae sedis</taxon>
        <taxon>Mucoromycota</taxon>
        <taxon>Glomeromycotina</taxon>
        <taxon>Glomeromycetes</taxon>
        <taxon>Diversisporales</taxon>
        <taxon>Gigasporaceae</taxon>
        <taxon>Racocetra</taxon>
    </lineage>
</organism>
<dbReference type="InterPro" id="IPR002401">
    <property type="entry name" value="Cyt_P450_E_grp-I"/>
</dbReference>
<proteinExistence type="inferred from homology"/>
<dbReference type="InterPro" id="IPR036396">
    <property type="entry name" value="Cyt_P450_sf"/>
</dbReference>
<dbReference type="OrthoDB" id="2372282at2759"/>
<dbReference type="Proteomes" id="UP000789396">
    <property type="component" value="Unassembled WGS sequence"/>
</dbReference>
<keyword evidence="4" id="KW-0479">Metal-binding</keyword>
<dbReference type="InterPro" id="IPR001128">
    <property type="entry name" value="Cyt_P450"/>
</dbReference>
<reference evidence="8" key="1">
    <citation type="submission" date="2021-06" db="EMBL/GenBank/DDBJ databases">
        <authorList>
            <person name="Kallberg Y."/>
            <person name="Tangrot J."/>
            <person name="Rosling A."/>
        </authorList>
    </citation>
    <scope>NUCLEOTIDE SEQUENCE</scope>
    <source>
        <strain evidence="8">IN212</strain>
    </source>
</reference>
<evidence type="ECO:0000256" key="5">
    <source>
        <dbReference type="ARBA" id="ARBA00023002"/>
    </source>
</evidence>
<dbReference type="GO" id="GO:0005506">
    <property type="term" value="F:iron ion binding"/>
    <property type="evidence" value="ECO:0007669"/>
    <property type="project" value="InterPro"/>
</dbReference>
<dbReference type="PANTHER" id="PTHR24292:SF54">
    <property type="entry name" value="CYP9F3-RELATED"/>
    <property type="match status" value="1"/>
</dbReference>
<dbReference type="SUPFAM" id="SSF48264">
    <property type="entry name" value="Cytochrome P450"/>
    <property type="match status" value="1"/>
</dbReference>
<dbReference type="PRINTS" id="PR00463">
    <property type="entry name" value="EP450I"/>
</dbReference>
<dbReference type="AlphaFoldDB" id="A0A9N9F0J0"/>
<dbReference type="Pfam" id="PF00067">
    <property type="entry name" value="p450"/>
    <property type="match status" value="1"/>
</dbReference>
<keyword evidence="7" id="KW-0503">Monooxygenase</keyword>
<keyword evidence="3" id="KW-0349">Heme</keyword>
<dbReference type="GO" id="GO:0016705">
    <property type="term" value="F:oxidoreductase activity, acting on paired donors, with incorporation or reduction of molecular oxygen"/>
    <property type="evidence" value="ECO:0007669"/>
    <property type="project" value="InterPro"/>
</dbReference>
<evidence type="ECO:0000313" key="9">
    <source>
        <dbReference type="Proteomes" id="UP000789396"/>
    </source>
</evidence>
<evidence type="ECO:0000256" key="2">
    <source>
        <dbReference type="ARBA" id="ARBA00010617"/>
    </source>
</evidence>
<feature type="non-terminal residue" evidence="8">
    <location>
        <position position="157"/>
    </location>
</feature>
<dbReference type="EMBL" id="CAJVPZ010019838">
    <property type="protein sequence ID" value="CAG8696641.1"/>
    <property type="molecule type" value="Genomic_DNA"/>
</dbReference>
<evidence type="ECO:0000313" key="8">
    <source>
        <dbReference type="EMBL" id="CAG8696641.1"/>
    </source>
</evidence>
<protein>
    <submittedName>
        <fullName evidence="8">3521_t:CDS:1</fullName>
    </submittedName>
</protein>
<evidence type="ECO:0000256" key="6">
    <source>
        <dbReference type="ARBA" id="ARBA00023004"/>
    </source>
</evidence>
<comment type="caution">
    <text evidence="8">The sequence shown here is derived from an EMBL/GenBank/DDBJ whole genome shotgun (WGS) entry which is preliminary data.</text>
</comment>
<keyword evidence="5" id="KW-0560">Oxidoreductase</keyword>
<comment type="similarity">
    <text evidence="2">Belongs to the cytochrome P450 family.</text>
</comment>
<evidence type="ECO:0000256" key="1">
    <source>
        <dbReference type="ARBA" id="ARBA00001971"/>
    </source>
</evidence>
<dbReference type="InterPro" id="IPR050476">
    <property type="entry name" value="Insect_CytP450_Detox"/>
</dbReference>
<dbReference type="GO" id="GO:0020037">
    <property type="term" value="F:heme binding"/>
    <property type="evidence" value="ECO:0007669"/>
    <property type="project" value="InterPro"/>
</dbReference>
<evidence type="ECO:0000256" key="7">
    <source>
        <dbReference type="ARBA" id="ARBA00023033"/>
    </source>
</evidence>